<dbReference type="SMART" id="SM00109">
    <property type="entry name" value="C1"/>
    <property type="match status" value="2"/>
</dbReference>
<dbReference type="InterPro" id="IPR025258">
    <property type="entry name" value="RH_dom"/>
</dbReference>
<name>A0A9P1IIH9_9PELO</name>
<dbReference type="SMART" id="SM01175">
    <property type="entry name" value="DUF4206"/>
    <property type="match status" value="1"/>
</dbReference>
<evidence type="ECO:0000313" key="7">
    <source>
        <dbReference type="EMBL" id="CAI5446147.1"/>
    </source>
</evidence>
<dbReference type="GO" id="GO:0008270">
    <property type="term" value="F:zinc ion binding"/>
    <property type="evidence" value="ECO:0007669"/>
    <property type="project" value="UniProtKB-KW"/>
</dbReference>
<dbReference type="SUPFAM" id="SSF48695">
    <property type="entry name" value="Multiheme cytochromes"/>
    <property type="match status" value="1"/>
</dbReference>
<dbReference type="InterPro" id="IPR047983">
    <property type="entry name" value="DEF8_C1"/>
</dbReference>
<accession>A0A9P1IIH9</accession>
<keyword evidence="2" id="KW-0677">Repeat</keyword>
<dbReference type="InterPro" id="IPR046349">
    <property type="entry name" value="C1-like_sf"/>
</dbReference>
<dbReference type="OrthoDB" id="1918044at2759"/>
<evidence type="ECO:0000256" key="3">
    <source>
        <dbReference type="ARBA" id="ARBA00022771"/>
    </source>
</evidence>
<dbReference type="PANTHER" id="PTHR12326:SF3">
    <property type="entry name" value="DIFFERENTIALLY EXPRESSED IN FDCP 8 HOMOLOG"/>
    <property type="match status" value="1"/>
</dbReference>
<comment type="caution">
    <text evidence="7">The sequence shown here is derived from an EMBL/GenBank/DDBJ whole genome shotgun (WGS) entry which is preliminary data.</text>
</comment>
<evidence type="ECO:0000259" key="6">
    <source>
        <dbReference type="PROSITE" id="PS50081"/>
    </source>
</evidence>
<keyword evidence="3" id="KW-0863">Zinc-finger</keyword>
<protein>
    <recommendedName>
        <fullName evidence="6">Phorbol-ester/DAG-type domain-containing protein</fullName>
    </recommendedName>
</protein>
<dbReference type="Gene3D" id="3.30.60.20">
    <property type="match status" value="1"/>
</dbReference>
<feature type="domain" description="Phorbol-ester/DAG-type" evidence="6">
    <location>
        <begin position="137"/>
        <end position="189"/>
    </location>
</feature>
<evidence type="ECO:0000256" key="4">
    <source>
        <dbReference type="ARBA" id="ARBA00022833"/>
    </source>
</evidence>
<dbReference type="CDD" id="cd20819">
    <property type="entry name" value="C1_DEF8"/>
    <property type="match status" value="1"/>
</dbReference>
<evidence type="ECO:0000256" key="5">
    <source>
        <dbReference type="ARBA" id="ARBA00029450"/>
    </source>
</evidence>
<dbReference type="PANTHER" id="PTHR12326">
    <property type="entry name" value="PLECKSTRIN HOMOLOGY DOMAIN CONTAINING PROTEIN"/>
    <property type="match status" value="1"/>
</dbReference>
<dbReference type="SUPFAM" id="SSF57889">
    <property type="entry name" value="Cysteine-rich domain"/>
    <property type="match status" value="1"/>
</dbReference>
<dbReference type="EMBL" id="CANHGI010000003">
    <property type="protein sequence ID" value="CAI5446147.1"/>
    <property type="molecule type" value="Genomic_DNA"/>
</dbReference>
<keyword evidence="1" id="KW-0479">Metal-binding</keyword>
<proteinExistence type="inferred from homology"/>
<evidence type="ECO:0000313" key="8">
    <source>
        <dbReference type="Proteomes" id="UP001152747"/>
    </source>
</evidence>
<feature type="domain" description="Phorbol-ester/DAG-type" evidence="6">
    <location>
        <begin position="370"/>
        <end position="430"/>
    </location>
</feature>
<evidence type="ECO:0000256" key="1">
    <source>
        <dbReference type="ARBA" id="ARBA00022723"/>
    </source>
</evidence>
<evidence type="ECO:0000256" key="2">
    <source>
        <dbReference type="ARBA" id="ARBA00022737"/>
    </source>
</evidence>
<comment type="similarity">
    <text evidence="5">Belongs to the DEF8 family.</text>
</comment>
<organism evidence="7 8">
    <name type="scientific">Caenorhabditis angaria</name>
    <dbReference type="NCBI Taxonomy" id="860376"/>
    <lineage>
        <taxon>Eukaryota</taxon>
        <taxon>Metazoa</taxon>
        <taxon>Ecdysozoa</taxon>
        <taxon>Nematoda</taxon>
        <taxon>Chromadorea</taxon>
        <taxon>Rhabditida</taxon>
        <taxon>Rhabditina</taxon>
        <taxon>Rhabditomorpha</taxon>
        <taxon>Rhabditoidea</taxon>
        <taxon>Rhabditidae</taxon>
        <taxon>Peloderinae</taxon>
        <taxon>Caenorhabditis</taxon>
    </lineage>
</organism>
<keyword evidence="8" id="KW-1185">Reference proteome</keyword>
<reference evidence="7" key="1">
    <citation type="submission" date="2022-11" db="EMBL/GenBank/DDBJ databases">
        <authorList>
            <person name="Kikuchi T."/>
        </authorList>
    </citation>
    <scope>NUCLEOTIDE SEQUENCE</scope>
    <source>
        <strain evidence="7">PS1010</strain>
    </source>
</reference>
<dbReference type="InterPro" id="IPR051366">
    <property type="entry name" value="DEF8"/>
</dbReference>
<gene>
    <name evidence="7" type="ORF">CAMP_LOCUS8784</name>
</gene>
<dbReference type="Pfam" id="PF13901">
    <property type="entry name" value="RH_dom"/>
    <property type="match status" value="1"/>
</dbReference>
<dbReference type="PROSITE" id="PS50081">
    <property type="entry name" value="ZF_DAG_PE_2"/>
    <property type="match status" value="2"/>
</dbReference>
<keyword evidence="4" id="KW-0862">Zinc</keyword>
<dbReference type="InterPro" id="IPR002219">
    <property type="entry name" value="PKC_DAG/PE"/>
</dbReference>
<dbReference type="AlphaFoldDB" id="A0A9P1IIH9"/>
<dbReference type="Proteomes" id="UP001152747">
    <property type="component" value="Unassembled WGS sequence"/>
</dbReference>
<dbReference type="InterPro" id="IPR036280">
    <property type="entry name" value="Multihaem_cyt_sf"/>
</dbReference>
<sequence>MSYGSSTCRSRKGSWLISKVDENEVDQEIEQVMDDFRKDNLNGVERIKEIEHALEFCRDQLKELLNDEQIETNDTGKTKPIDIIQDTLGNLPNFVDREKKSMRKQMYFDKIVQLGLERQRIQELDGSIENEILRIEGHEFVIQSARGRHNPCCEVCMHAIWRLVQYWRRCRICGLRAHDKCAEEVRRVCAGVLAARNKFELQLNICEERSLAEQGYQCAECSASICFDGPAEQEARLCDYSGELFCPNCHWNDLWSIPARIVHNLDSTPRPVCRAIKQLLSIVDNRPLIDINESSLSLIKFHKELRRVTEIRRNFLLMKCYFVSCRTAKKLRILQYLKDHSHFVDSASTYSLRELRELLDGTILQELEDIHTVFRKHIEEECETCKGNGFFCELCNDDRILFAFTENSRNCQKCLAVYHRKCFEKRSLQCPRCDRRRKRDENTRESLTPSPEE</sequence>